<dbReference type="InterPro" id="IPR018497">
    <property type="entry name" value="Peptidase_M13_C"/>
</dbReference>
<dbReference type="Proteomes" id="UP001107558">
    <property type="component" value="Chromosome 4"/>
</dbReference>
<evidence type="ECO:0000313" key="12">
    <source>
        <dbReference type="EMBL" id="KAG5667540.1"/>
    </source>
</evidence>
<evidence type="ECO:0000256" key="3">
    <source>
        <dbReference type="ARBA" id="ARBA00007357"/>
    </source>
</evidence>
<keyword evidence="6" id="KW-0378">Hydrolase</keyword>
<dbReference type="GO" id="GO:0046872">
    <property type="term" value="F:metal ion binding"/>
    <property type="evidence" value="ECO:0007669"/>
    <property type="project" value="UniProtKB-KW"/>
</dbReference>
<dbReference type="SUPFAM" id="SSF55486">
    <property type="entry name" value="Metalloproteases ('zincins'), catalytic domain"/>
    <property type="match status" value="1"/>
</dbReference>
<dbReference type="PANTHER" id="PTHR11733">
    <property type="entry name" value="ZINC METALLOPROTEASE FAMILY M13 NEPRILYSIN-RELATED"/>
    <property type="match status" value="1"/>
</dbReference>
<dbReference type="GO" id="GO:0005886">
    <property type="term" value="C:plasma membrane"/>
    <property type="evidence" value="ECO:0007669"/>
    <property type="project" value="UniProtKB-SubCell"/>
</dbReference>
<gene>
    <name evidence="12" type="ORF">PVAND_015519</name>
</gene>
<protein>
    <submittedName>
        <fullName evidence="12">Uncharacterized protein</fullName>
    </submittedName>
</protein>
<accession>A0A9J6BCG9</accession>
<dbReference type="OrthoDB" id="6475849at2759"/>
<dbReference type="GO" id="GO:0016485">
    <property type="term" value="P:protein processing"/>
    <property type="evidence" value="ECO:0007669"/>
    <property type="project" value="TreeGrafter"/>
</dbReference>
<evidence type="ECO:0000256" key="5">
    <source>
        <dbReference type="ARBA" id="ARBA00022723"/>
    </source>
</evidence>
<keyword evidence="4" id="KW-0645">Protease</keyword>
<evidence type="ECO:0000256" key="4">
    <source>
        <dbReference type="ARBA" id="ARBA00022670"/>
    </source>
</evidence>
<feature type="transmembrane region" description="Helical" evidence="9">
    <location>
        <begin position="20"/>
        <end position="41"/>
    </location>
</feature>
<feature type="domain" description="Peptidase M13 N-terminal" evidence="11">
    <location>
        <begin position="75"/>
        <end position="465"/>
    </location>
</feature>
<evidence type="ECO:0000256" key="6">
    <source>
        <dbReference type="ARBA" id="ARBA00022801"/>
    </source>
</evidence>
<evidence type="ECO:0000259" key="11">
    <source>
        <dbReference type="Pfam" id="PF05649"/>
    </source>
</evidence>
<keyword evidence="13" id="KW-1185">Reference proteome</keyword>
<dbReference type="AlphaFoldDB" id="A0A9J6BCG9"/>
<comment type="cofactor">
    <cofactor evidence="1">
        <name>Zn(2+)</name>
        <dbReference type="ChEBI" id="CHEBI:29105"/>
    </cofactor>
</comment>
<keyword evidence="8" id="KW-0482">Metalloprotease</keyword>
<dbReference type="GO" id="GO:0004222">
    <property type="term" value="F:metalloendopeptidase activity"/>
    <property type="evidence" value="ECO:0007669"/>
    <property type="project" value="InterPro"/>
</dbReference>
<keyword evidence="9" id="KW-0812">Transmembrane</keyword>
<evidence type="ECO:0000256" key="8">
    <source>
        <dbReference type="ARBA" id="ARBA00023049"/>
    </source>
</evidence>
<feature type="domain" description="Peptidase M13 C-terminal" evidence="10">
    <location>
        <begin position="529"/>
        <end position="734"/>
    </location>
</feature>
<dbReference type="InterPro" id="IPR024079">
    <property type="entry name" value="MetalloPept_cat_dom_sf"/>
</dbReference>
<evidence type="ECO:0000313" key="13">
    <source>
        <dbReference type="Proteomes" id="UP001107558"/>
    </source>
</evidence>
<dbReference type="EMBL" id="JADBJN010000004">
    <property type="protein sequence ID" value="KAG5667540.1"/>
    <property type="molecule type" value="Genomic_DNA"/>
</dbReference>
<dbReference type="PRINTS" id="PR00786">
    <property type="entry name" value="NEPRILYSIN"/>
</dbReference>
<organism evidence="12 13">
    <name type="scientific">Polypedilum vanderplanki</name>
    <name type="common">Sleeping chironomid midge</name>
    <dbReference type="NCBI Taxonomy" id="319348"/>
    <lineage>
        <taxon>Eukaryota</taxon>
        <taxon>Metazoa</taxon>
        <taxon>Ecdysozoa</taxon>
        <taxon>Arthropoda</taxon>
        <taxon>Hexapoda</taxon>
        <taxon>Insecta</taxon>
        <taxon>Pterygota</taxon>
        <taxon>Neoptera</taxon>
        <taxon>Endopterygota</taxon>
        <taxon>Diptera</taxon>
        <taxon>Nematocera</taxon>
        <taxon>Chironomoidea</taxon>
        <taxon>Chironomidae</taxon>
        <taxon>Chironominae</taxon>
        <taxon>Polypedilum</taxon>
        <taxon>Polypedilum</taxon>
    </lineage>
</organism>
<evidence type="ECO:0000256" key="1">
    <source>
        <dbReference type="ARBA" id="ARBA00001947"/>
    </source>
</evidence>
<dbReference type="InterPro" id="IPR008753">
    <property type="entry name" value="Peptidase_M13_N"/>
</dbReference>
<comment type="caution">
    <text evidence="12">The sequence shown here is derived from an EMBL/GenBank/DDBJ whole genome shotgun (WGS) entry which is preliminary data.</text>
</comment>
<comment type="similarity">
    <text evidence="3">Belongs to the peptidase M13 family.</text>
</comment>
<dbReference type="Gene3D" id="3.40.390.10">
    <property type="entry name" value="Collagenase (Catalytic Domain)"/>
    <property type="match status" value="1"/>
</dbReference>
<dbReference type="Pfam" id="PF05649">
    <property type="entry name" value="Peptidase_M13_N"/>
    <property type="match status" value="1"/>
</dbReference>
<evidence type="ECO:0000256" key="2">
    <source>
        <dbReference type="ARBA" id="ARBA00004401"/>
    </source>
</evidence>
<name>A0A9J6BCG9_POLVA</name>
<dbReference type="PROSITE" id="PS51885">
    <property type="entry name" value="NEPRILYSIN"/>
    <property type="match status" value="1"/>
</dbReference>
<dbReference type="Gene3D" id="1.10.1380.10">
    <property type="entry name" value="Neutral endopeptidase , domain2"/>
    <property type="match status" value="1"/>
</dbReference>
<reference evidence="12" key="1">
    <citation type="submission" date="2021-03" db="EMBL/GenBank/DDBJ databases">
        <title>Chromosome level genome of the anhydrobiotic midge Polypedilum vanderplanki.</title>
        <authorList>
            <person name="Yoshida Y."/>
            <person name="Kikawada T."/>
            <person name="Gusev O."/>
        </authorList>
    </citation>
    <scope>NUCLEOTIDE SEQUENCE</scope>
    <source>
        <strain evidence="12">NIAS01</strain>
        <tissue evidence="12">Whole body or cell culture</tissue>
    </source>
</reference>
<evidence type="ECO:0000256" key="7">
    <source>
        <dbReference type="ARBA" id="ARBA00022833"/>
    </source>
</evidence>
<proteinExistence type="inferred from homology"/>
<sequence>MEEKKSGWSQRTGLEKGLIVGVVFLALAAIGLLVGLIVVAVQDNSSDDLSNVCLTEGCILTAHSLNQNMKPDLDPCDDFYEYACGRFLDEKVIPDDKTGITAFSEIENVMRDHLRIIINEPVNANEIKPFRDLKLLNQACLNLQAIEELGHEPVLSKIRDMGGWPALFMGEWDDSQWSWEKVIADFRKYGYSVGQIFAFSVTTDQQNSIRRIGRIDQTSLGLNYEYIIKKENDTFYLAYKSYQVDLAKLFGSTLTQEQLEAKMSEALEFEYQLANISLPREERRDANLLYNPMSITELQSKYPYIQWLDYLNSLMPDDTKFTENDIIINAVPTFFEKLGPLLAATPNEVIANYLMWRFAASSVSYMPKEFRDRQQEYNKITTGKETPDPRGLVCSDVTLNYFAHALGSLYVRKHFKEEAKENVMEMVANLKVAFKEILDEIDWMDENTKKAAHDKADAMKSQMAYADELLDDTKLVEYYQNIDAEIDVNNYYESIFRLNIASTKYSLSRLRQPVDKDDWAVVVTPAIVNAFYSSLENTIKFPAGILQGAFFNADRPHYMNYGAIGFVIGHEITHGFDDQGSRYDAIGNLNNWWDNTTRANFESRAKCLIDQYTSYKDEQTGLNLNGINTQGENIADNGGIKESYRAYEKLIEKIGEEKLLPGIELNQKQLFWVSAAQVWCSVHRDEALINRIQTGVHSPGQFRVIGPLRNRPEFAKDFECKDISLMNPKDEDRCSVW</sequence>
<keyword evidence="7" id="KW-0862">Zinc</keyword>
<dbReference type="InterPro" id="IPR042089">
    <property type="entry name" value="Peptidase_M13_dom_2"/>
</dbReference>
<dbReference type="CDD" id="cd08662">
    <property type="entry name" value="M13"/>
    <property type="match status" value="1"/>
</dbReference>
<dbReference type="Pfam" id="PF01431">
    <property type="entry name" value="Peptidase_M13"/>
    <property type="match status" value="1"/>
</dbReference>
<dbReference type="PANTHER" id="PTHR11733:SF224">
    <property type="entry name" value="NEPRILYSIN-2"/>
    <property type="match status" value="1"/>
</dbReference>
<dbReference type="InterPro" id="IPR000718">
    <property type="entry name" value="Peptidase_M13"/>
</dbReference>
<keyword evidence="9" id="KW-1133">Transmembrane helix</keyword>
<comment type="subcellular location">
    <subcellularLocation>
        <location evidence="2">Cell membrane</location>
        <topology evidence="2">Single-pass type II membrane protein</topology>
    </subcellularLocation>
</comment>
<keyword evidence="5" id="KW-0479">Metal-binding</keyword>
<evidence type="ECO:0000256" key="9">
    <source>
        <dbReference type="SAM" id="Phobius"/>
    </source>
</evidence>
<evidence type="ECO:0000259" key="10">
    <source>
        <dbReference type="Pfam" id="PF01431"/>
    </source>
</evidence>
<keyword evidence="9" id="KW-0472">Membrane</keyword>